<dbReference type="PANTHER" id="PTHR11010:SF38">
    <property type="entry name" value="LYSOSOMAL PRO-X CARBOXYPEPTIDASE"/>
    <property type="match status" value="1"/>
</dbReference>
<keyword evidence="2" id="KW-0645">Protease</keyword>
<proteinExistence type="inferred from homology"/>
<evidence type="ECO:0000256" key="1">
    <source>
        <dbReference type="ARBA" id="ARBA00011079"/>
    </source>
</evidence>
<organism evidence="7">
    <name type="scientific">Tetraselmis sp. GSL018</name>
    <dbReference type="NCBI Taxonomy" id="582737"/>
    <lineage>
        <taxon>Eukaryota</taxon>
        <taxon>Viridiplantae</taxon>
        <taxon>Chlorophyta</taxon>
        <taxon>core chlorophytes</taxon>
        <taxon>Chlorodendrophyceae</taxon>
        <taxon>Chlorodendrales</taxon>
        <taxon>Chlorodendraceae</taxon>
        <taxon>Tetraselmis</taxon>
    </lineage>
</organism>
<keyword evidence="6" id="KW-1133">Transmembrane helix</keyword>
<dbReference type="AlphaFoldDB" id="A0A061QJF4"/>
<keyword evidence="6" id="KW-0472">Membrane</keyword>
<evidence type="ECO:0000256" key="4">
    <source>
        <dbReference type="ARBA" id="ARBA00022801"/>
    </source>
</evidence>
<feature type="transmembrane region" description="Helical" evidence="6">
    <location>
        <begin position="373"/>
        <end position="395"/>
    </location>
</feature>
<comment type="similarity">
    <text evidence="1">Belongs to the peptidase S28 family.</text>
</comment>
<dbReference type="GO" id="GO:0008239">
    <property type="term" value="F:dipeptidyl-peptidase activity"/>
    <property type="evidence" value="ECO:0007669"/>
    <property type="project" value="TreeGrafter"/>
</dbReference>
<gene>
    <name evidence="7" type="primary">PRCP</name>
    <name evidence="7" type="ORF">TSPGSL018_28184</name>
</gene>
<evidence type="ECO:0000256" key="6">
    <source>
        <dbReference type="SAM" id="Phobius"/>
    </source>
</evidence>
<evidence type="ECO:0000256" key="3">
    <source>
        <dbReference type="ARBA" id="ARBA00022729"/>
    </source>
</evidence>
<dbReference type="GO" id="GO:0070008">
    <property type="term" value="F:serine-type exopeptidase activity"/>
    <property type="evidence" value="ECO:0007669"/>
    <property type="project" value="InterPro"/>
</dbReference>
<keyword evidence="4" id="KW-0378">Hydrolase</keyword>
<dbReference type="PANTHER" id="PTHR11010">
    <property type="entry name" value="PROTEASE S28 PRO-X CARBOXYPEPTIDASE-RELATED"/>
    <property type="match status" value="1"/>
</dbReference>
<dbReference type="Gene3D" id="3.40.50.1820">
    <property type="entry name" value="alpha/beta hydrolase"/>
    <property type="match status" value="2"/>
</dbReference>
<sequence length="400" mass="43179">MLAAWMRMKYPGLIAGAVASSAPVLAFEGLHPPADAGSYARIVTFDAGPGAGAAPGCSAAVRRAWRALFELGGSEGGRRMARAALGLCPGAPLDDAADVLATAEWLQSALDYIAMGNFPYESSYITNGGGVLPAFPMRVGCELMAEAVAAPEPTATALLSGLAGFAALFYNASGDLPCLDWTRGANPETDLVALLWDFQSCTEMLMPMSRDGVRDMFWEQPWSRERFAAGCRERFGVEPIRNWAATQWGGHGALRDATNIFFANGEYDPWRGGGVAPTMSQGITSVVIPRAAHHLDLMFSNPNDTAEVKHVRKMQTDHITRWILKHCRRENAKTEDVSREGPRETMPFFQAKSNMVKIFGQGLSYSHACVAPLAVMCVLLVVTCAVLGGIVFGFWNDRSH</sequence>
<evidence type="ECO:0000313" key="7">
    <source>
        <dbReference type="EMBL" id="JAC60722.1"/>
    </source>
</evidence>
<keyword evidence="6" id="KW-0812">Transmembrane</keyword>
<protein>
    <submittedName>
        <fullName evidence="7">Lysosomal Pro-X carboxypeptidase</fullName>
    </submittedName>
</protein>
<dbReference type="InterPro" id="IPR008758">
    <property type="entry name" value="Peptidase_S28"/>
</dbReference>
<keyword evidence="5" id="KW-0325">Glycoprotein</keyword>
<evidence type="ECO:0000256" key="5">
    <source>
        <dbReference type="ARBA" id="ARBA00023180"/>
    </source>
</evidence>
<dbReference type="Pfam" id="PF05577">
    <property type="entry name" value="Peptidase_S28"/>
    <property type="match status" value="1"/>
</dbReference>
<keyword evidence="3" id="KW-0732">Signal</keyword>
<dbReference type="EMBL" id="GBEZ01026495">
    <property type="protein sequence ID" value="JAC60722.1"/>
    <property type="molecule type" value="Transcribed_RNA"/>
</dbReference>
<evidence type="ECO:0000256" key="2">
    <source>
        <dbReference type="ARBA" id="ARBA00022670"/>
    </source>
</evidence>
<dbReference type="GO" id="GO:0004180">
    <property type="term" value="F:carboxypeptidase activity"/>
    <property type="evidence" value="ECO:0007669"/>
    <property type="project" value="UniProtKB-KW"/>
</dbReference>
<dbReference type="InterPro" id="IPR029058">
    <property type="entry name" value="AB_hydrolase_fold"/>
</dbReference>
<reference evidence="7" key="1">
    <citation type="submission" date="2014-05" db="EMBL/GenBank/DDBJ databases">
        <title>The transcriptome of the halophilic microalga Tetraselmis sp. GSL018 isolated from the Great Salt Lake, Utah.</title>
        <authorList>
            <person name="Jinkerson R.E."/>
            <person name="D'Adamo S."/>
            <person name="Posewitz M.C."/>
        </authorList>
    </citation>
    <scope>NUCLEOTIDE SEQUENCE</scope>
    <source>
        <strain evidence="7">GSL018</strain>
    </source>
</reference>
<accession>A0A061QJF4</accession>
<keyword evidence="7" id="KW-0121">Carboxypeptidase</keyword>
<name>A0A061QJF4_9CHLO</name>
<dbReference type="GO" id="GO:0006508">
    <property type="term" value="P:proteolysis"/>
    <property type="evidence" value="ECO:0007669"/>
    <property type="project" value="UniProtKB-KW"/>
</dbReference>